<evidence type="ECO:0000313" key="2">
    <source>
        <dbReference type="Proteomes" id="UP000322110"/>
    </source>
</evidence>
<evidence type="ECO:0000313" key="1">
    <source>
        <dbReference type="EMBL" id="KAA2213849.1"/>
    </source>
</evidence>
<reference evidence="1 2" key="1">
    <citation type="journal article" date="2015" name="Int. J. Syst. Evol. Microbiol.">
        <title>Roseomonas oryzae sp. nov., isolated from paddy rhizosphere soil.</title>
        <authorList>
            <person name="Ramaprasad E.V."/>
            <person name="Sasikala Ch."/>
            <person name="Ramana Ch.V."/>
        </authorList>
    </citation>
    <scope>NUCLEOTIDE SEQUENCE [LARGE SCALE GENOMIC DNA]</scope>
    <source>
        <strain evidence="1 2">KCTC 42542</strain>
    </source>
</reference>
<sequence>MTAPINTDFDEWLVRTYAEVGDFTVLFVLLRITDTTVEPLRSAWLHVVGDETRWPDMARLFIGAGVEWSAAVFFRAGREGLVPDGEARARLGALTRKLHEDRSLIREGEFFNADGLRLRLDEQPAH</sequence>
<proteinExistence type="predicted"/>
<comment type="caution">
    <text evidence="1">The sequence shown here is derived from an EMBL/GenBank/DDBJ whole genome shotgun (WGS) entry which is preliminary data.</text>
</comment>
<dbReference type="RefSeq" id="WP_149811505.1">
    <property type="nucleotide sequence ID" value="NZ_VUKA01000002.1"/>
</dbReference>
<dbReference type="EMBL" id="VUKA01000002">
    <property type="protein sequence ID" value="KAA2213849.1"/>
    <property type="molecule type" value="Genomic_DNA"/>
</dbReference>
<dbReference type="OrthoDB" id="7771889at2"/>
<name>A0A5B2TI30_9PROT</name>
<dbReference type="AlphaFoldDB" id="A0A5B2TI30"/>
<dbReference type="Proteomes" id="UP000322110">
    <property type="component" value="Unassembled WGS sequence"/>
</dbReference>
<organism evidence="1 2">
    <name type="scientific">Teichococcus oryzae</name>
    <dbReference type="NCBI Taxonomy" id="1608942"/>
    <lineage>
        <taxon>Bacteria</taxon>
        <taxon>Pseudomonadati</taxon>
        <taxon>Pseudomonadota</taxon>
        <taxon>Alphaproteobacteria</taxon>
        <taxon>Acetobacterales</taxon>
        <taxon>Roseomonadaceae</taxon>
        <taxon>Roseomonas</taxon>
    </lineage>
</organism>
<protein>
    <submittedName>
        <fullName evidence="1">Uncharacterized protein</fullName>
    </submittedName>
</protein>
<gene>
    <name evidence="1" type="ORF">F0Q34_07285</name>
</gene>
<accession>A0A5B2TI30</accession>
<keyword evidence="2" id="KW-1185">Reference proteome</keyword>